<dbReference type="EMBL" id="RQFY01000006">
    <property type="protein sequence ID" value="TGL32564.1"/>
    <property type="molecule type" value="Genomic_DNA"/>
</dbReference>
<reference evidence="1" key="1">
    <citation type="journal article" date="2019" name="PLoS Negl. Trop. Dis.">
        <title>Revisiting the worldwide diversity of Leptospira species in the environment.</title>
        <authorList>
            <person name="Vincent A.T."/>
            <person name="Schiettekatte O."/>
            <person name="Bourhy P."/>
            <person name="Veyrier F.J."/>
            <person name="Picardeau M."/>
        </authorList>
    </citation>
    <scope>NUCLEOTIDE SEQUENCE [LARGE SCALE GENOMIC DNA]</scope>
    <source>
        <strain evidence="1">201800265</strain>
    </source>
</reference>
<dbReference type="Pfam" id="PF26363">
    <property type="entry name" value="Phospholipase-like"/>
    <property type="match status" value="1"/>
</dbReference>
<gene>
    <name evidence="1" type="ORF">EHQ52_14880</name>
</gene>
<evidence type="ECO:0000313" key="1">
    <source>
        <dbReference type="EMBL" id="TGL32564.1"/>
    </source>
</evidence>
<keyword evidence="2" id="KW-1185">Reference proteome</keyword>
<dbReference type="GO" id="GO:0006629">
    <property type="term" value="P:lipid metabolic process"/>
    <property type="evidence" value="ECO:0007669"/>
    <property type="project" value="InterPro"/>
</dbReference>
<dbReference type="OrthoDB" id="345459at2"/>
<comment type="caution">
    <text evidence="1">The sequence shown here is derived from an EMBL/GenBank/DDBJ whole genome shotgun (WGS) entry which is preliminary data.</text>
</comment>
<accession>A0A4R9J5G5</accession>
<dbReference type="InterPro" id="IPR029058">
    <property type="entry name" value="AB_hydrolase_fold"/>
</dbReference>
<proteinExistence type="predicted"/>
<sequence length="869" mass="91949">MVKLAISVLDKDFKKTYDPVNQENREEKIAALDPVAMAKVMQASQGALRSLLSDPQYMAASASDKKFMEQNAMSSGYLVGPTEGGVFGDWHFNQFYTSLKLKEKYDSLEAKGKELNSDGFSNAVGSAVQLYTQGAIYGLGAMAALATGPWAIYLAPKIMEVTQNAVDQTKNIKSDTANFMHENKDTIDAAAAIAAVVTGPVGMVAFAAYKATQGAFEGGALGFVAGAANIGNAYIQGMTGGSLSYEMSYSYKDGFGVSVGGGYGEKGLGIGGSISWNANTNAISGSVGLQTRIAGNDRITGTLGMNFDNSGFTGVNAGIGIGLGEKTEGSYGGSLNFGLSYDKNGGFGQSAGISQSPNQKISQMGIDYSHTAFGGDTWTASTPAYMGVNASYSYNNLTQGYTGTVNANGATALTYDSISGTSTYNNNFFGDVGKNKAMSIGGMTDEEYKKFENDQKAIRAQSQGLWEGTLGIVGSAWDGLKTAWNATVDGLIKVGDAIGDAWFDRKVTNETTAELKKLEAGFQDAAKITQVGQQAKEIVAILADPDKRAELALKLKNIALSNAEAKGLDGIGEGLDVLLNDPKGKLELAKFVAAYKADIMSDGAYINFDSTELGEQEKIKAMKEVLKTIGQERIGKEQMEKMGIPKTVIDSFNNEKSGFHAELFRDTKTGQYTLAFRGTEMDSLSDLGTDAGNAARIKTSQYGEAASLAQALSNTSIGYNINFTGHSLGGGLATVAASVLPKSSAITFNSAGVSESVISNLDGSINGLDKRITAYSLQGDILTNTQSSALAGPINSYLETINDAFGTNFKYNTLLPQSIGTPVSVVPYIGNNEVSWWQQQSLTTQVQLHSNNVMLNSFYQMARPTRNAR</sequence>
<evidence type="ECO:0000313" key="2">
    <source>
        <dbReference type="Proteomes" id="UP000297871"/>
    </source>
</evidence>
<dbReference type="Proteomes" id="UP000297871">
    <property type="component" value="Unassembled WGS sequence"/>
</dbReference>
<dbReference type="RefSeq" id="WP_135615968.1">
    <property type="nucleotide sequence ID" value="NZ_RQFY01000006.1"/>
</dbReference>
<protein>
    <submittedName>
        <fullName evidence="1">DUF2974 domain-containing protein</fullName>
    </submittedName>
</protein>
<name>A0A4R9J5G5_9LEPT</name>
<organism evidence="1 2">
    <name type="scientific">Leptospira koniambonensis</name>
    <dbReference type="NCBI Taxonomy" id="2484950"/>
    <lineage>
        <taxon>Bacteria</taxon>
        <taxon>Pseudomonadati</taxon>
        <taxon>Spirochaetota</taxon>
        <taxon>Spirochaetia</taxon>
        <taxon>Leptospirales</taxon>
        <taxon>Leptospiraceae</taxon>
        <taxon>Leptospira</taxon>
    </lineage>
</organism>
<dbReference type="Gene3D" id="3.40.50.1820">
    <property type="entry name" value="alpha/beta hydrolase"/>
    <property type="match status" value="1"/>
</dbReference>
<dbReference type="AlphaFoldDB" id="A0A4R9J5G5"/>
<dbReference type="SUPFAM" id="SSF53474">
    <property type="entry name" value="alpha/beta-Hydrolases"/>
    <property type="match status" value="1"/>
</dbReference>